<evidence type="ECO:0000313" key="1">
    <source>
        <dbReference type="EMBL" id="SVB61120.1"/>
    </source>
</evidence>
<dbReference type="AlphaFoldDB" id="A0A382FDX2"/>
<gene>
    <name evidence="1" type="ORF">METZ01_LOCUS213974</name>
</gene>
<sequence>MKLGLESKLYNRNLDELNKELKKKHKLLQIN</sequence>
<name>A0A382FDX2_9ZZZZ</name>
<accession>A0A382FDX2</accession>
<dbReference type="EMBL" id="UINC01049396">
    <property type="protein sequence ID" value="SVB61120.1"/>
    <property type="molecule type" value="Genomic_DNA"/>
</dbReference>
<proteinExistence type="predicted"/>
<organism evidence="1">
    <name type="scientific">marine metagenome</name>
    <dbReference type="NCBI Taxonomy" id="408172"/>
    <lineage>
        <taxon>unclassified sequences</taxon>
        <taxon>metagenomes</taxon>
        <taxon>ecological metagenomes</taxon>
    </lineage>
</organism>
<reference evidence="1" key="1">
    <citation type="submission" date="2018-05" db="EMBL/GenBank/DDBJ databases">
        <authorList>
            <person name="Lanie J.A."/>
            <person name="Ng W.-L."/>
            <person name="Kazmierczak K.M."/>
            <person name="Andrzejewski T.M."/>
            <person name="Davidsen T.M."/>
            <person name="Wayne K.J."/>
            <person name="Tettelin H."/>
            <person name="Glass J.I."/>
            <person name="Rusch D."/>
            <person name="Podicherti R."/>
            <person name="Tsui H.-C.T."/>
            <person name="Winkler M.E."/>
        </authorList>
    </citation>
    <scope>NUCLEOTIDE SEQUENCE</scope>
</reference>
<protein>
    <submittedName>
        <fullName evidence="1">Uncharacterized protein</fullName>
    </submittedName>
</protein>